<protein>
    <submittedName>
        <fullName evidence="1">Uncharacterized protein</fullName>
    </submittedName>
</protein>
<accession>A0A024T7S5</accession>
<dbReference type="EMBL" id="KI914124">
    <property type="protein sequence ID" value="ETV90065.1"/>
    <property type="molecule type" value="Genomic_DNA"/>
</dbReference>
<name>A0A024T7S5_9STRA</name>
<evidence type="ECO:0000313" key="1">
    <source>
        <dbReference type="EMBL" id="ETV90065.1"/>
    </source>
</evidence>
<sequence length="220" mass="24071">MNSVDFAVLPPHFAGAVLSLEEWESVMPGYTTFYPASFRVALPFLLASIVHHRTWLQHTLDQSHPLFCSLLWTSGLMTKLVPLVHLGSMQNSATCIPPHVSLSQRLERVESGLTSMTATINSCLSTLPEALSSSVAAALSSSPPIALNWSMVDERITQMMTAILAENKQCHTVCACPNAPEDVVPDPPVPETGFRMWTWNGKIHNVPPGFAFPKCKTCDL</sequence>
<dbReference type="AlphaFoldDB" id="A0A024T7S5"/>
<gene>
    <name evidence="1" type="ORF">H310_15105</name>
</gene>
<proteinExistence type="predicted"/>
<dbReference type="RefSeq" id="XP_008881304.1">
    <property type="nucleotide sequence ID" value="XM_008883082.1"/>
</dbReference>
<dbReference type="OrthoDB" id="103649at2759"/>
<organism evidence="1">
    <name type="scientific">Aphanomyces invadans</name>
    <dbReference type="NCBI Taxonomy" id="157072"/>
    <lineage>
        <taxon>Eukaryota</taxon>
        <taxon>Sar</taxon>
        <taxon>Stramenopiles</taxon>
        <taxon>Oomycota</taxon>
        <taxon>Saprolegniomycetes</taxon>
        <taxon>Saprolegniales</taxon>
        <taxon>Verrucalvaceae</taxon>
        <taxon>Aphanomyces</taxon>
    </lineage>
</organism>
<dbReference type="GeneID" id="20092155"/>
<reference evidence="1" key="1">
    <citation type="submission" date="2013-12" db="EMBL/GenBank/DDBJ databases">
        <title>The Genome Sequence of Aphanomyces invadans NJM9701.</title>
        <authorList>
            <consortium name="The Broad Institute Genomics Platform"/>
            <person name="Russ C."/>
            <person name="Tyler B."/>
            <person name="van West P."/>
            <person name="Dieguez-Uribeondo J."/>
            <person name="Young S.K."/>
            <person name="Zeng Q."/>
            <person name="Gargeya S."/>
            <person name="Fitzgerald M."/>
            <person name="Abouelleil A."/>
            <person name="Alvarado L."/>
            <person name="Chapman S.B."/>
            <person name="Gainer-Dewar J."/>
            <person name="Goldberg J."/>
            <person name="Griggs A."/>
            <person name="Gujja S."/>
            <person name="Hansen M."/>
            <person name="Howarth C."/>
            <person name="Imamovic A."/>
            <person name="Ireland A."/>
            <person name="Larimer J."/>
            <person name="McCowan C."/>
            <person name="Murphy C."/>
            <person name="Pearson M."/>
            <person name="Poon T.W."/>
            <person name="Priest M."/>
            <person name="Roberts A."/>
            <person name="Saif S."/>
            <person name="Shea T."/>
            <person name="Sykes S."/>
            <person name="Wortman J."/>
            <person name="Nusbaum C."/>
            <person name="Birren B."/>
        </authorList>
    </citation>
    <scope>NUCLEOTIDE SEQUENCE [LARGE SCALE GENOMIC DNA]</scope>
    <source>
        <strain evidence="1">NJM9701</strain>
    </source>
</reference>
<dbReference type="VEuPathDB" id="FungiDB:H310_15105"/>